<reference evidence="2 3" key="1">
    <citation type="submission" date="2019-05" db="EMBL/GenBank/DDBJ databases">
        <authorList>
            <person name="Qu J.-H."/>
        </authorList>
    </citation>
    <scope>NUCLEOTIDE SEQUENCE [LARGE SCALE GENOMIC DNA]</scope>
    <source>
        <strain evidence="2 3">Z12</strain>
    </source>
</reference>
<proteinExistence type="predicted"/>
<organism evidence="2 3">
    <name type="scientific">Dyadobacter sediminis</name>
    <dbReference type="NCBI Taxonomy" id="1493691"/>
    <lineage>
        <taxon>Bacteria</taxon>
        <taxon>Pseudomonadati</taxon>
        <taxon>Bacteroidota</taxon>
        <taxon>Cytophagia</taxon>
        <taxon>Cytophagales</taxon>
        <taxon>Spirosomataceae</taxon>
        <taxon>Dyadobacter</taxon>
    </lineage>
</organism>
<dbReference type="EMBL" id="VCEI01000025">
    <property type="protein sequence ID" value="TLU91977.1"/>
    <property type="molecule type" value="Genomic_DNA"/>
</dbReference>
<evidence type="ECO:0000256" key="1">
    <source>
        <dbReference type="SAM" id="Phobius"/>
    </source>
</evidence>
<evidence type="ECO:0000313" key="2">
    <source>
        <dbReference type="EMBL" id="TLU91977.1"/>
    </source>
</evidence>
<evidence type="ECO:0000313" key="3">
    <source>
        <dbReference type="Proteomes" id="UP000309788"/>
    </source>
</evidence>
<gene>
    <name evidence="2" type="ORF">FEM55_14545</name>
</gene>
<keyword evidence="1" id="KW-1133">Transmembrane helix</keyword>
<dbReference type="Proteomes" id="UP000309788">
    <property type="component" value="Unassembled WGS sequence"/>
</dbReference>
<keyword evidence="1" id="KW-0812">Transmembrane</keyword>
<dbReference type="RefSeq" id="WP_188584508.1">
    <property type="nucleotide sequence ID" value="NZ_BMGE01000003.1"/>
</dbReference>
<feature type="transmembrane region" description="Helical" evidence="1">
    <location>
        <begin position="26"/>
        <end position="43"/>
    </location>
</feature>
<comment type="caution">
    <text evidence="2">The sequence shown here is derived from an EMBL/GenBank/DDBJ whole genome shotgun (WGS) entry which is preliminary data.</text>
</comment>
<keyword evidence="3" id="KW-1185">Reference proteome</keyword>
<dbReference type="AlphaFoldDB" id="A0A5R9KB84"/>
<sequence length="692" mass="77637">MELKKKIEVSRKKVQKFVKKPENKKYLVLAVVLTAVFVIYKKYGNGKKAASGTGTNNGSTGTTTFPDNSANADGALGSYKKVVAGREYSYSRTPELELEFNEDGTISDITPGLSFDGISNRIGNKRIYYMLGYSVFQNANNSYNQFRNVFLPDGIYTIRQFVCDENVVPNLAAFKQKLTGWNNGVNMTNSRLSEVFLAIKTLNATGNSVVPRWLKVSRHLVFPSVVPQKDWAAYNKFFCIVYQNQGSSAEDYQKFGINTDLDYNVQAAQPKTWNTVRKGDPSIQDNNWYYQQGRSWIEKSGVSKRFVLTDQYPEDAQNTDPDIDTKMYHFYKGALDRISEVHGPTNKKNTGLYGSYGIDDFSKLIVADHLKFDRQTFEQSLTSHVHKVYDPASSSWAGDASYYATGAINVRNVNHSFYMYNNIEMIPYRIIYVNERIKVGTKTYQGQDRESNILGFGWAKAQSLVTPFGIGIEYASTGEIIPFPGGEIKSVQNLEIPMPWEENFTCGFWCTLIFSGLGMWNAPGSRFGKDASKLHWWTDQQVQWKKNGGNWEPYVSGQNGAPVNDSSGLMHRLWAPPTDAAYAGSDAVWKIRDRIQVLEHVSYTSSKGNFTAVPGTSGLHLNGFGSLNKNLFVIKDAYDGQKGVALRGSGQGGKVLIYYNGFLSPHEYEDNVIMDGVNLGRVYGRQTVIRTI</sequence>
<accession>A0A5R9KB84</accession>
<keyword evidence="1" id="KW-0472">Membrane</keyword>
<name>A0A5R9KB84_9BACT</name>
<protein>
    <submittedName>
        <fullName evidence="2">Uncharacterized protein</fullName>
    </submittedName>
</protein>